<evidence type="ECO:0000256" key="8">
    <source>
        <dbReference type="ARBA" id="ARBA00023273"/>
    </source>
</evidence>
<dbReference type="PANTHER" id="PTHR19960:SF25">
    <property type="entry name" value="TEKTIN-1"/>
    <property type="match status" value="1"/>
</dbReference>
<evidence type="ECO:0000313" key="13">
    <source>
        <dbReference type="Proteomes" id="UP000708208"/>
    </source>
</evidence>
<evidence type="ECO:0000256" key="3">
    <source>
        <dbReference type="ARBA" id="ARBA00022490"/>
    </source>
</evidence>
<sequence>MSKPDCPAVRFSGDDCGIKGDWTYRRAVLVKPPPRYTQEEWLYGQTLIHDAAEFERQNAESLVAEATRLEDETREVAERARSDIEFRFKERIEEVEHWKEEMKLKFGVINNEIDAESIYRQRVENALATLCHILQVDSQVLSIRDCRCGIDLVHDEPQKETLHEMKVVEGIQSVLRRTLEFCTEQLRLLRKTAFQLNKDLREKDTCCDIDKFAFGLNEHRPEVMISCDEICITDASDSNERDWLDYTTRNKLTAEKVINASIALRCNIDSLLRQICEDLQKQICTTNGSYEKRLRELSEAKAKLEFQHAEITVKVREMDGALCKLSKAFEEKKAASALSETRIKVRNRRPPAELIKDAVQRRLILECQELNEAMAKINTKIIQAKNSLRNLQRNQLEIEDAINVKTNSINIDECQVMPLRRSINIQEY</sequence>
<evidence type="ECO:0000256" key="6">
    <source>
        <dbReference type="ARBA" id="ARBA00023069"/>
    </source>
</evidence>
<feature type="coiled-coil region" evidence="11">
    <location>
        <begin position="367"/>
        <end position="401"/>
    </location>
</feature>
<dbReference type="OrthoDB" id="10054259at2759"/>
<keyword evidence="13" id="KW-1185">Reference proteome</keyword>
<protein>
    <recommendedName>
        <fullName evidence="10">Tektin</fullName>
    </recommendedName>
</protein>
<evidence type="ECO:0000256" key="4">
    <source>
        <dbReference type="ARBA" id="ARBA00022846"/>
    </source>
</evidence>
<proteinExistence type="inferred from homology"/>
<keyword evidence="5 11" id="KW-0175">Coiled coil</keyword>
<evidence type="ECO:0000313" key="12">
    <source>
        <dbReference type="EMBL" id="CAG7827574.1"/>
    </source>
</evidence>
<comment type="subcellular location">
    <subcellularLocation>
        <location evidence="10">Cytoplasm</location>
        <location evidence="10">Cytoskeleton</location>
        <location evidence="10">Cilium axoneme</location>
    </subcellularLocation>
    <subcellularLocation>
        <location evidence="1">Cytoplasm</location>
        <location evidence="1">Cytoskeleton</location>
        <location evidence="1">Flagellum axoneme</location>
    </subcellularLocation>
</comment>
<keyword evidence="7" id="KW-0206">Cytoskeleton</keyword>
<organism evidence="12 13">
    <name type="scientific">Allacma fusca</name>
    <dbReference type="NCBI Taxonomy" id="39272"/>
    <lineage>
        <taxon>Eukaryota</taxon>
        <taxon>Metazoa</taxon>
        <taxon>Ecdysozoa</taxon>
        <taxon>Arthropoda</taxon>
        <taxon>Hexapoda</taxon>
        <taxon>Collembola</taxon>
        <taxon>Symphypleona</taxon>
        <taxon>Sminthuridae</taxon>
        <taxon>Allacma</taxon>
    </lineage>
</organism>
<dbReference type="AlphaFoldDB" id="A0A8J2L2I6"/>
<dbReference type="GO" id="GO:0005930">
    <property type="term" value="C:axoneme"/>
    <property type="evidence" value="ECO:0007669"/>
    <property type="project" value="UniProtKB-SubCell"/>
</dbReference>
<gene>
    <name evidence="12" type="ORF">AFUS01_LOCUS37555</name>
</gene>
<dbReference type="InterPro" id="IPR048256">
    <property type="entry name" value="Tektin-like"/>
</dbReference>
<dbReference type="Pfam" id="PF03148">
    <property type="entry name" value="Tektin"/>
    <property type="match status" value="1"/>
</dbReference>
<dbReference type="GO" id="GO:0015630">
    <property type="term" value="C:microtubule cytoskeleton"/>
    <property type="evidence" value="ECO:0007669"/>
    <property type="project" value="UniProtKB-UniRule"/>
</dbReference>
<evidence type="ECO:0000256" key="1">
    <source>
        <dbReference type="ARBA" id="ARBA00004611"/>
    </source>
</evidence>
<keyword evidence="3" id="KW-0963">Cytoplasm</keyword>
<comment type="caution">
    <text evidence="12">The sequence shown here is derived from an EMBL/GenBank/DDBJ whole genome shotgun (WGS) entry which is preliminary data.</text>
</comment>
<evidence type="ECO:0000256" key="10">
    <source>
        <dbReference type="RuleBase" id="RU367040"/>
    </source>
</evidence>
<evidence type="ECO:0000256" key="5">
    <source>
        <dbReference type="ARBA" id="ARBA00023054"/>
    </source>
</evidence>
<dbReference type="GO" id="GO:0005634">
    <property type="term" value="C:nucleus"/>
    <property type="evidence" value="ECO:0007669"/>
    <property type="project" value="TreeGrafter"/>
</dbReference>
<dbReference type="InterPro" id="IPR000435">
    <property type="entry name" value="Tektins"/>
</dbReference>
<comment type="function">
    <text evidence="9">Microtubule inner protein (MIP) part of the dynein-decorated doublet microtubules (DMTs) in cilia and flagellar axoneme. Forms filamentous polymers in the walls of ciliary and flagellar microtubules.</text>
</comment>
<accession>A0A8J2L2I6</accession>
<feature type="coiled-coil region" evidence="11">
    <location>
        <begin position="52"/>
        <end position="79"/>
    </location>
</feature>
<evidence type="ECO:0000256" key="11">
    <source>
        <dbReference type="SAM" id="Coils"/>
    </source>
</evidence>
<evidence type="ECO:0000256" key="9">
    <source>
        <dbReference type="ARBA" id="ARBA00045224"/>
    </source>
</evidence>
<dbReference type="GO" id="GO:0060271">
    <property type="term" value="P:cilium assembly"/>
    <property type="evidence" value="ECO:0007669"/>
    <property type="project" value="UniProtKB-UniRule"/>
</dbReference>
<dbReference type="EMBL" id="CAJVCH010544057">
    <property type="protein sequence ID" value="CAG7827574.1"/>
    <property type="molecule type" value="Genomic_DNA"/>
</dbReference>
<dbReference type="Proteomes" id="UP000708208">
    <property type="component" value="Unassembled WGS sequence"/>
</dbReference>
<evidence type="ECO:0000256" key="7">
    <source>
        <dbReference type="ARBA" id="ARBA00023212"/>
    </source>
</evidence>
<keyword evidence="4 10" id="KW-0282">Flagellum</keyword>
<name>A0A8J2L2I6_9HEXA</name>
<dbReference type="GO" id="GO:0060294">
    <property type="term" value="P:cilium movement involved in cell motility"/>
    <property type="evidence" value="ECO:0007669"/>
    <property type="project" value="UniProtKB-UniRule"/>
</dbReference>
<dbReference type="PANTHER" id="PTHR19960">
    <property type="entry name" value="TEKTIN"/>
    <property type="match status" value="1"/>
</dbReference>
<keyword evidence="8 10" id="KW-0966">Cell projection</keyword>
<reference evidence="12" key="1">
    <citation type="submission" date="2021-06" db="EMBL/GenBank/DDBJ databases">
        <authorList>
            <person name="Hodson N. C."/>
            <person name="Mongue J. A."/>
            <person name="Jaron S. K."/>
        </authorList>
    </citation>
    <scope>NUCLEOTIDE SEQUENCE</scope>
</reference>
<comment type="similarity">
    <text evidence="2 10">Belongs to the tektin family.</text>
</comment>
<keyword evidence="6 10" id="KW-0969">Cilium</keyword>
<evidence type="ECO:0000256" key="2">
    <source>
        <dbReference type="ARBA" id="ARBA00007209"/>
    </source>
</evidence>